<dbReference type="PANTHER" id="PTHR48476:SF1">
    <property type="entry name" value="SHORT-CHAIN DEHYDROGENASE TIC 32, CHLOROPLASTIC-LIKE"/>
    <property type="match status" value="1"/>
</dbReference>
<dbReference type="PANTHER" id="PTHR48476">
    <property type="entry name" value="SHORT-CHAIN DEHYDROGENASE TIC 32, CHLOROPLASTIC-LIKE"/>
    <property type="match status" value="1"/>
</dbReference>
<feature type="compositionally biased region" description="Low complexity" evidence="1">
    <location>
        <begin position="9"/>
        <end position="19"/>
    </location>
</feature>
<reference evidence="2" key="2">
    <citation type="submission" date="2015-06" db="UniProtKB">
        <authorList>
            <consortium name="EnsemblPlants"/>
        </authorList>
    </citation>
    <scope>IDENTIFICATION</scope>
</reference>
<dbReference type="Gene3D" id="3.40.50.720">
    <property type="entry name" value="NAD(P)-binding Rossmann-like Domain"/>
    <property type="match status" value="1"/>
</dbReference>
<evidence type="ECO:0000313" key="2">
    <source>
        <dbReference type="EnsemblPlants" id="ORUFI10G18800.5"/>
    </source>
</evidence>
<dbReference type="CDD" id="cd05327">
    <property type="entry name" value="retinol-DH_like_SDR_c_like"/>
    <property type="match status" value="1"/>
</dbReference>
<proteinExistence type="predicted"/>
<dbReference type="InterPro" id="IPR036291">
    <property type="entry name" value="NAD(P)-bd_dom_sf"/>
</dbReference>
<feature type="region of interest" description="Disordered" evidence="1">
    <location>
        <begin position="1"/>
        <end position="42"/>
    </location>
</feature>
<dbReference type="Gramene" id="ORUFI10G18800.5">
    <property type="protein sequence ID" value="ORUFI10G18800.5"/>
    <property type="gene ID" value="ORUFI10G18800"/>
</dbReference>
<dbReference type="Pfam" id="PF00106">
    <property type="entry name" value="adh_short"/>
    <property type="match status" value="1"/>
</dbReference>
<dbReference type="AlphaFoldDB" id="A0A0E0R245"/>
<reference evidence="3" key="1">
    <citation type="submission" date="2013-06" db="EMBL/GenBank/DDBJ databases">
        <authorList>
            <person name="Zhao Q."/>
        </authorList>
    </citation>
    <scope>NUCLEOTIDE SEQUENCE</scope>
    <source>
        <strain evidence="3">cv. W1943</strain>
    </source>
</reference>
<dbReference type="PRINTS" id="PR00081">
    <property type="entry name" value="GDHRDH"/>
</dbReference>
<dbReference type="InterPro" id="IPR055280">
    <property type="entry name" value="TIC32"/>
</dbReference>
<protein>
    <submittedName>
        <fullName evidence="2">Uncharacterized protein</fullName>
    </submittedName>
</protein>
<evidence type="ECO:0000256" key="1">
    <source>
        <dbReference type="SAM" id="MobiDB-lite"/>
    </source>
</evidence>
<dbReference type="EnsemblPlants" id="ORUFI10G18800.5">
    <property type="protein sequence ID" value="ORUFI10G18800.5"/>
    <property type="gene ID" value="ORUFI10G18800"/>
</dbReference>
<keyword evidence="3" id="KW-1185">Reference proteome</keyword>
<dbReference type="InterPro" id="IPR002347">
    <property type="entry name" value="SDR_fam"/>
</dbReference>
<sequence>MTATTGLASSTSEESQETTIPLRGSFAGDVGRRRGSGCADDEVSGLTEEEAARAGFGCRCPCSPASVTRNIFLRRYQKVVADILLSRKPAPIGLVPVCSAVSASQVANPISQSSTPPMWFFNFNRNGPSGFSGASTAEEVTAGVDARGLAAVVTGASSGIGLETTRVLALRGVRVVMAVRNVAAGHKAREAIRAEIHGAIVHVLEMDLSSMDSVRRFASEFDSLNLPLNILINNAGILSKDCIRSIDGLELHFATNHIGRIINVSSSGHILTYPEGICFDSVKDLSRFSTYIAYGQSKLANILHSTELARILKGDGVNISANAIHPGFVGTNLFKNWTMANAVVNTIGRIVCKTVEQGAATTCYVALHPQVTGISGKYFSNCNLETPSSQASNAELAKKLWEFSSNIVSAAKLTTRTVSGLSFPAMPMATTKGARDGREGSRRWNLEVHGTVDGEAIGRTEEEARRCAGLRLQSAIWCRS</sequence>
<organism evidence="2 3">
    <name type="scientific">Oryza rufipogon</name>
    <name type="common">Brownbeard rice</name>
    <name type="synonym">Asian wild rice</name>
    <dbReference type="NCBI Taxonomy" id="4529"/>
    <lineage>
        <taxon>Eukaryota</taxon>
        <taxon>Viridiplantae</taxon>
        <taxon>Streptophyta</taxon>
        <taxon>Embryophyta</taxon>
        <taxon>Tracheophyta</taxon>
        <taxon>Spermatophyta</taxon>
        <taxon>Magnoliopsida</taxon>
        <taxon>Liliopsida</taxon>
        <taxon>Poales</taxon>
        <taxon>Poaceae</taxon>
        <taxon>BOP clade</taxon>
        <taxon>Oryzoideae</taxon>
        <taxon>Oryzeae</taxon>
        <taxon>Oryzinae</taxon>
        <taxon>Oryza</taxon>
    </lineage>
</organism>
<accession>A0A0E0R245</accession>
<dbReference type="SUPFAM" id="SSF51735">
    <property type="entry name" value="NAD(P)-binding Rossmann-fold domains"/>
    <property type="match status" value="1"/>
</dbReference>
<dbReference type="Proteomes" id="UP000008022">
    <property type="component" value="Unassembled WGS sequence"/>
</dbReference>
<evidence type="ECO:0000313" key="3">
    <source>
        <dbReference type="Proteomes" id="UP000008022"/>
    </source>
</evidence>
<name>A0A0E0R245_ORYRU</name>